<accession>A0A7T3ZYS6</accession>
<dbReference type="InterPro" id="IPR009057">
    <property type="entry name" value="Homeodomain-like_sf"/>
</dbReference>
<gene>
    <name evidence="6" type="ORF">I6H47_15140</name>
</gene>
<dbReference type="SUPFAM" id="SSF48498">
    <property type="entry name" value="Tetracyclin repressor-like, C-terminal domain"/>
    <property type="match status" value="1"/>
</dbReference>
<feature type="DNA-binding region" description="H-T-H motif" evidence="4">
    <location>
        <begin position="33"/>
        <end position="52"/>
    </location>
</feature>
<evidence type="ECO:0000313" key="7">
    <source>
        <dbReference type="Proteomes" id="UP000595374"/>
    </source>
</evidence>
<dbReference type="PANTHER" id="PTHR30055">
    <property type="entry name" value="HTH-TYPE TRANSCRIPTIONAL REGULATOR RUTR"/>
    <property type="match status" value="1"/>
</dbReference>
<name>A0A7T3ZYS6_9MICO</name>
<dbReference type="InterPro" id="IPR036271">
    <property type="entry name" value="Tet_transcr_reg_TetR-rel_C_sf"/>
</dbReference>
<dbReference type="Proteomes" id="UP000595374">
    <property type="component" value="Chromosome"/>
</dbReference>
<dbReference type="GO" id="GO:0000976">
    <property type="term" value="F:transcription cis-regulatory region binding"/>
    <property type="evidence" value="ECO:0007669"/>
    <property type="project" value="TreeGrafter"/>
</dbReference>
<protein>
    <submittedName>
        <fullName evidence="6">TetR/AcrR family transcriptional regulator</fullName>
    </submittedName>
</protein>
<dbReference type="InterPro" id="IPR001647">
    <property type="entry name" value="HTH_TetR"/>
</dbReference>
<evidence type="ECO:0000256" key="1">
    <source>
        <dbReference type="ARBA" id="ARBA00023015"/>
    </source>
</evidence>
<dbReference type="AlphaFoldDB" id="A0A7T3ZYS6"/>
<evidence type="ECO:0000313" key="6">
    <source>
        <dbReference type="EMBL" id="QQB14088.1"/>
    </source>
</evidence>
<keyword evidence="2 4" id="KW-0238">DNA-binding</keyword>
<evidence type="ECO:0000256" key="2">
    <source>
        <dbReference type="ARBA" id="ARBA00023125"/>
    </source>
</evidence>
<evidence type="ECO:0000259" key="5">
    <source>
        <dbReference type="PROSITE" id="PS50977"/>
    </source>
</evidence>
<dbReference type="RefSeq" id="WP_198499207.1">
    <property type="nucleotide sequence ID" value="NZ_CP065989.1"/>
</dbReference>
<feature type="domain" description="HTH tetR-type" evidence="5">
    <location>
        <begin position="10"/>
        <end position="70"/>
    </location>
</feature>
<keyword evidence="3" id="KW-0804">Transcription</keyword>
<keyword evidence="1" id="KW-0805">Transcription regulation</keyword>
<dbReference type="Pfam" id="PF00440">
    <property type="entry name" value="TetR_N"/>
    <property type="match status" value="1"/>
</dbReference>
<dbReference type="Gene3D" id="1.10.10.60">
    <property type="entry name" value="Homeodomain-like"/>
    <property type="match status" value="1"/>
</dbReference>
<organism evidence="6 7">
    <name type="scientific">Brevibacterium casei</name>
    <dbReference type="NCBI Taxonomy" id="33889"/>
    <lineage>
        <taxon>Bacteria</taxon>
        <taxon>Bacillati</taxon>
        <taxon>Actinomycetota</taxon>
        <taxon>Actinomycetes</taxon>
        <taxon>Micrococcales</taxon>
        <taxon>Brevibacteriaceae</taxon>
        <taxon>Brevibacterium</taxon>
    </lineage>
</organism>
<reference evidence="6 7" key="1">
    <citation type="submission" date="2020-12" db="EMBL/GenBank/DDBJ databases">
        <title>FDA dAtabase for Regulatory Grade micrObial Sequences (FDA-ARGOS): Supporting development and validation of Infectious Disease Dx tests.</title>
        <authorList>
            <person name="Sproer C."/>
            <person name="Gronow S."/>
            <person name="Severitt S."/>
            <person name="Schroder I."/>
            <person name="Tallon L."/>
            <person name="Sadzewicz L."/>
            <person name="Zhao X."/>
            <person name="Boylan J."/>
            <person name="Ott S."/>
            <person name="Bowen H."/>
            <person name="Vavikolanu K."/>
            <person name="Mehta A."/>
            <person name="Aluvathingal J."/>
            <person name="Nadendla S."/>
            <person name="Lowell S."/>
            <person name="Myers T."/>
            <person name="Yan Y."/>
            <person name="Sichtig H."/>
        </authorList>
    </citation>
    <scope>NUCLEOTIDE SEQUENCE [LARGE SCALE GENOMIC DNA]</scope>
    <source>
        <strain evidence="6 7">FDAARGOS_990</strain>
    </source>
</reference>
<proteinExistence type="predicted"/>
<dbReference type="SUPFAM" id="SSF46689">
    <property type="entry name" value="Homeodomain-like"/>
    <property type="match status" value="1"/>
</dbReference>
<dbReference type="InterPro" id="IPR050109">
    <property type="entry name" value="HTH-type_TetR-like_transc_reg"/>
</dbReference>
<dbReference type="PROSITE" id="PS50977">
    <property type="entry name" value="HTH_TETR_2"/>
    <property type="match status" value="1"/>
</dbReference>
<dbReference type="GO" id="GO:0003700">
    <property type="term" value="F:DNA-binding transcription factor activity"/>
    <property type="evidence" value="ECO:0007669"/>
    <property type="project" value="TreeGrafter"/>
</dbReference>
<dbReference type="InterPro" id="IPR011075">
    <property type="entry name" value="TetR_C"/>
</dbReference>
<dbReference type="PANTHER" id="PTHR30055:SF148">
    <property type="entry name" value="TETR-FAMILY TRANSCRIPTIONAL REGULATOR"/>
    <property type="match status" value="1"/>
</dbReference>
<evidence type="ECO:0000256" key="3">
    <source>
        <dbReference type="ARBA" id="ARBA00023163"/>
    </source>
</evidence>
<sequence>MSRTGRPRKSATESEIVSALTDLVIERGYASVTVDLVVERAGTNKPAFYRRFRNLAEVVPLVLAARHGTDTDIDTGSLAGDLTEVQARQQRLFTDPVVTRGFAGWAADIAGDVSGAAAFFDSYLSPRRQFTRVILARAVDRGEIAPGADPDWLADLLTGPLLMRLVLPGLPPIDDRLVAQTVSAALDVLGAAGAGRTERG</sequence>
<dbReference type="Gene3D" id="1.10.357.10">
    <property type="entry name" value="Tetracycline Repressor, domain 2"/>
    <property type="match status" value="1"/>
</dbReference>
<evidence type="ECO:0000256" key="4">
    <source>
        <dbReference type="PROSITE-ProRule" id="PRU00335"/>
    </source>
</evidence>
<dbReference type="Pfam" id="PF16859">
    <property type="entry name" value="TetR_C_11"/>
    <property type="match status" value="1"/>
</dbReference>
<dbReference type="EMBL" id="CP065989">
    <property type="protein sequence ID" value="QQB14088.1"/>
    <property type="molecule type" value="Genomic_DNA"/>
</dbReference>
<dbReference type="PRINTS" id="PR00455">
    <property type="entry name" value="HTHTETR"/>
</dbReference>